<evidence type="ECO:0000313" key="2">
    <source>
        <dbReference type="EMBL" id="SVA78649.1"/>
    </source>
</evidence>
<dbReference type="EMBL" id="UINC01018676">
    <property type="protein sequence ID" value="SVA78649.1"/>
    <property type="molecule type" value="Genomic_DNA"/>
</dbReference>
<keyword evidence="1" id="KW-0472">Membrane</keyword>
<feature type="transmembrane region" description="Helical" evidence="1">
    <location>
        <begin position="41"/>
        <end position="62"/>
    </location>
</feature>
<evidence type="ECO:0000256" key="1">
    <source>
        <dbReference type="SAM" id="Phobius"/>
    </source>
</evidence>
<accession>A0A381YNV1</accession>
<name>A0A381YNV1_9ZZZZ</name>
<sequence>MVNESRTASCLGLEKEESEEMNKPFTVVSTTNSLNFSESGWWGRILSAMKVLIPIVIGLLVVGCGK</sequence>
<dbReference type="AlphaFoldDB" id="A0A381YNV1"/>
<gene>
    <name evidence="2" type="ORF">METZ01_LOCUS131503</name>
</gene>
<feature type="non-terminal residue" evidence="2">
    <location>
        <position position="66"/>
    </location>
</feature>
<keyword evidence="1" id="KW-0812">Transmembrane</keyword>
<keyword evidence="1" id="KW-1133">Transmembrane helix</keyword>
<protein>
    <submittedName>
        <fullName evidence="2">Uncharacterized protein</fullName>
    </submittedName>
</protein>
<reference evidence="2" key="1">
    <citation type="submission" date="2018-05" db="EMBL/GenBank/DDBJ databases">
        <authorList>
            <person name="Lanie J.A."/>
            <person name="Ng W.-L."/>
            <person name="Kazmierczak K.M."/>
            <person name="Andrzejewski T.M."/>
            <person name="Davidsen T.M."/>
            <person name="Wayne K.J."/>
            <person name="Tettelin H."/>
            <person name="Glass J.I."/>
            <person name="Rusch D."/>
            <person name="Podicherti R."/>
            <person name="Tsui H.-C.T."/>
            <person name="Winkler M.E."/>
        </authorList>
    </citation>
    <scope>NUCLEOTIDE SEQUENCE</scope>
</reference>
<organism evidence="2">
    <name type="scientific">marine metagenome</name>
    <dbReference type="NCBI Taxonomy" id="408172"/>
    <lineage>
        <taxon>unclassified sequences</taxon>
        <taxon>metagenomes</taxon>
        <taxon>ecological metagenomes</taxon>
    </lineage>
</organism>
<proteinExistence type="predicted"/>